<evidence type="ECO:0000256" key="1">
    <source>
        <dbReference type="SAM" id="MobiDB-lite"/>
    </source>
</evidence>
<feature type="compositionally biased region" description="Basic and acidic residues" evidence="1">
    <location>
        <begin position="172"/>
        <end position="185"/>
    </location>
</feature>
<feature type="region of interest" description="Disordered" evidence="1">
    <location>
        <begin position="167"/>
        <end position="188"/>
    </location>
</feature>
<evidence type="ECO:0000313" key="3">
    <source>
        <dbReference type="Proteomes" id="UP000740926"/>
    </source>
</evidence>
<reference evidence="2 3" key="1">
    <citation type="journal article" date="2020" name="Microb. Genom.">
        <title>Genetic diversity of clinical and environmental Mucorales isolates obtained from an investigation of mucormycosis cases among solid organ transplant recipients.</title>
        <authorList>
            <person name="Nguyen M.H."/>
            <person name="Kaul D."/>
            <person name="Muto C."/>
            <person name="Cheng S.J."/>
            <person name="Richter R.A."/>
            <person name="Bruno V.M."/>
            <person name="Liu G."/>
            <person name="Beyhan S."/>
            <person name="Sundermann A.J."/>
            <person name="Mounaud S."/>
            <person name="Pasculle A.W."/>
            <person name="Nierman W.C."/>
            <person name="Driscoll E."/>
            <person name="Cumbie R."/>
            <person name="Clancy C.J."/>
            <person name="Dupont C.L."/>
        </authorList>
    </citation>
    <scope>NUCLEOTIDE SEQUENCE [LARGE SCALE GENOMIC DNA]</scope>
    <source>
        <strain evidence="2 3">GL24</strain>
    </source>
</reference>
<sequence length="250" mass="27090">MQRSIAVGLGPRNVIVELVGKRRPHLVHQPQRRIAGAHVLDDDAQGAQVVHLGEVQALDAHLVPDAVDVLRAATDLGLDALRDQFARQHLLDVLDVALARDAGLVHLTGDAPVGFRFQVAEGQVLHRPLPLPAAQPVGQRGMDVAGELGQRAALFVIQLVGRAHPRQLPGQQDRHHAQVADDRQQQEAQPFTVAPGLATGMQRPYRVSSVLAVEQADHRCLVVAQRQRVQVGTQPGKVEQQGRDHCAFVG</sequence>
<keyword evidence="3" id="KW-1185">Reference proteome</keyword>
<name>A0A9P6YL90_9FUNG</name>
<proteinExistence type="predicted"/>
<gene>
    <name evidence="2" type="ORF">G6F50_013180</name>
</gene>
<dbReference type="AlphaFoldDB" id="A0A9P6YL90"/>
<protein>
    <submittedName>
        <fullName evidence="2">Uncharacterized protein</fullName>
    </submittedName>
</protein>
<dbReference type="Proteomes" id="UP000740926">
    <property type="component" value="Unassembled WGS sequence"/>
</dbReference>
<accession>A0A9P6YL90</accession>
<comment type="caution">
    <text evidence="2">The sequence shown here is derived from an EMBL/GenBank/DDBJ whole genome shotgun (WGS) entry which is preliminary data.</text>
</comment>
<dbReference type="EMBL" id="JAANIU010004925">
    <property type="protein sequence ID" value="KAG1551447.1"/>
    <property type="molecule type" value="Genomic_DNA"/>
</dbReference>
<evidence type="ECO:0000313" key="2">
    <source>
        <dbReference type="EMBL" id="KAG1551447.1"/>
    </source>
</evidence>
<organism evidence="2 3">
    <name type="scientific">Rhizopus delemar</name>
    <dbReference type="NCBI Taxonomy" id="936053"/>
    <lineage>
        <taxon>Eukaryota</taxon>
        <taxon>Fungi</taxon>
        <taxon>Fungi incertae sedis</taxon>
        <taxon>Mucoromycota</taxon>
        <taxon>Mucoromycotina</taxon>
        <taxon>Mucoromycetes</taxon>
        <taxon>Mucorales</taxon>
        <taxon>Mucorineae</taxon>
        <taxon>Rhizopodaceae</taxon>
        <taxon>Rhizopus</taxon>
    </lineage>
</organism>